<keyword evidence="9" id="KW-0472">Membrane</keyword>
<dbReference type="InterPro" id="IPR051045">
    <property type="entry name" value="TonB-dependent_transducer"/>
</dbReference>
<dbReference type="PRINTS" id="PR01374">
    <property type="entry name" value="TONBPROTEIN"/>
</dbReference>
<proteinExistence type="inferred from homology"/>
<evidence type="ECO:0000256" key="8">
    <source>
        <dbReference type="ARBA" id="ARBA00022989"/>
    </source>
</evidence>
<keyword evidence="6" id="KW-0812">Transmembrane</keyword>
<dbReference type="Gene3D" id="3.30.1150.10">
    <property type="match status" value="1"/>
</dbReference>
<evidence type="ECO:0000256" key="7">
    <source>
        <dbReference type="ARBA" id="ARBA00022927"/>
    </source>
</evidence>
<dbReference type="Pfam" id="PF03544">
    <property type="entry name" value="TonB_C"/>
    <property type="match status" value="1"/>
</dbReference>
<comment type="similarity">
    <text evidence="2">Belongs to the TonB family.</text>
</comment>
<dbReference type="NCBIfam" id="TIGR01352">
    <property type="entry name" value="tonB_Cterm"/>
    <property type="match status" value="1"/>
</dbReference>
<comment type="caution">
    <text evidence="11">The sequence shown here is derived from an EMBL/GenBank/DDBJ whole genome shotgun (WGS) entry which is preliminary data.</text>
</comment>
<keyword evidence="8" id="KW-1133">Transmembrane helix</keyword>
<evidence type="ECO:0000256" key="2">
    <source>
        <dbReference type="ARBA" id="ARBA00006555"/>
    </source>
</evidence>
<sequence>MWSCSESSRRYSYQELSITIDSLLEKNKNTNLAFYILTIGSLMLSGCDDRNEKRIAAVAQASQQPVKADNETRPQSCAKDSVLVRETEETMLVGMMTVVPEDENTDEPRTFVMQMPEFKGGMEALNHFIQSNLKYPEWERKNGIEGNVFVSFVIERSGKISDAKIIKSVAGSRGFDAEVLSVISKMPPWTPGVDYGRKVAVRYVLPMKFAL</sequence>
<dbReference type="InterPro" id="IPR003538">
    <property type="entry name" value="TonB"/>
</dbReference>
<reference evidence="11 12" key="1">
    <citation type="submission" date="2021-01" db="EMBL/GenBank/DDBJ databases">
        <title>Chryseolinea sp. Jin1 Genome sequencing and assembly.</title>
        <authorList>
            <person name="Kim I."/>
        </authorList>
    </citation>
    <scope>NUCLEOTIDE SEQUENCE [LARGE SCALE GENOMIC DNA]</scope>
    <source>
        <strain evidence="11 12">Jin1</strain>
    </source>
</reference>
<keyword evidence="12" id="KW-1185">Reference proteome</keyword>
<accession>A0ABS1L133</accession>
<evidence type="ECO:0000256" key="6">
    <source>
        <dbReference type="ARBA" id="ARBA00022692"/>
    </source>
</evidence>
<evidence type="ECO:0000256" key="1">
    <source>
        <dbReference type="ARBA" id="ARBA00004383"/>
    </source>
</evidence>
<keyword evidence="4" id="KW-1003">Cell membrane</keyword>
<evidence type="ECO:0000259" key="10">
    <source>
        <dbReference type="PROSITE" id="PS52015"/>
    </source>
</evidence>
<gene>
    <name evidence="11" type="ORF">JI741_29550</name>
</gene>
<dbReference type="PANTHER" id="PTHR33446">
    <property type="entry name" value="PROTEIN TONB-RELATED"/>
    <property type="match status" value="1"/>
</dbReference>
<evidence type="ECO:0000256" key="3">
    <source>
        <dbReference type="ARBA" id="ARBA00022448"/>
    </source>
</evidence>
<organism evidence="11 12">
    <name type="scientific">Chryseolinea lacunae</name>
    <dbReference type="NCBI Taxonomy" id="2801331"/>
    <lineage>
        <taxon>Bacteria</taxon>
        <taxon>Pseudomonadati</taxon>
        <taxon>Bacteroidota</taxon>
        <taxon>Cytophagia</taxon>
        <taxon>Cytophagales</taxon>
        <taxon>Fulvivirgaceae</taxon>
        <taxon>Chryseolinea</taxon>
    </lineage>
</organism>
<dbReference type="Proteomes" id="UP000613030">
    <property type="component" value="Unassembled WGS sequence"/>
</dbReference>
<evidence type="ECO:0000256" key="5">
    <source>
        <dbReference type="ARBA" id="ARBA00022519"/>
    </source>
</evidence>
<keyword evidence="3" id="KW-0813">Transport</keyword>
<dbReference type="InterPro" id="IPR006260">
    <property type="entry name" value="TonB/TolA_C"/>
</dbReference>
<dbReference type="InterPro" id="IPR037682">
    <property type="entry name" value="TonB_C"/>
</dbReference>
<comment type="subcellular location">
    <subcellularLocation>
        <location evidence="1">Cell inner membrane</location>
        <topology evidence="1">Single-pass membrane protein</topology>
        <orientation evidence="1">Periplasmic side</orientation>
    </subcellularLocation>
</comment>
<feature type="domain" description="TonB C-terminal" evidence="10">
    <location>
        <begin position="120"/>
        <end position="211"/>
    </location>
</feature>
<dbReference type="PROSITE" id="PS52015">
    <property type="entry name" value="TONB_CTD"/>
    <property type="match status" value="1"/>
</dbReference>
<dbReference type="PANTHER" id="PTHR33446:SF2">
    <property type="entry name" value="PROTEIN TONB"/>
    <property type="match status" value="1"/>
</dbReference>
<evidence type="ECO:0000313" key="11">
    <source>
        <dbReference type="EMBL" id="MBL0745413.1"/>
    </source>
</evidence>
<evidence type="ECO:0000256" key="9">
    <source>
        <dbReference type="ARBA" id="ARBA00023136"/>
    </source>
</evidence>
<name>A0ABS1L133_9BACT</name>
<evidence type="ECO:0000256" key="4">
    <source>
        <dbReference type="ARBA" id="ARBA00022475"/>
    </source>
</evidence>
<dbReference type="EMBL" id="JAERRB010000016">
    <property type="protein sequence ID" value="MBL0745413.1"/>
    <property type="molecule type" value="Genomic_DNA"/>
</dbReference>
<dbReference type="RefSeq" id="WP_202015834.1">
    <property type="nucleotide sequence ID" value="NZ_JAERRB010000016.1"/>
</dbReference>
<dbReference type="SUPFAM" id="SSF74653">
    <property type="entry name" value="TolA/TonB C-terminal domain"/>
    <property type="match status" value="1"/>
</dbReference>
<evidence type="ECO:0000313" key="12">
    <source>
        <dbReference type="Proteomes" id="UP000613030"/>
    </source>
</evidence>
<protein>
    <submittedName>
        <fullName evidence="11">Energy transducer TonB</fullName>
    </submittedName>
</protein>
<keyword evidence="5" id="KW-0997">Cell inner membrane</keyword>
<keyword evidence="7" id="KW-0653">Protein transport</keyword>